<gene>
    <name evidence="2" type="ORF">OsI_07677</name>
</gene>
<organism evidence="2 3">
    <name type="scientific">Oryza sativa subsp. indica</name>
    <name type="common">Rice</name>
    <dbReference type="NCBI Taxonomy" id="39946"/>
    <lineage>
        <taxon>Eukaryota</taxon>
        <taxon>Viridiplantae</taxon>
        <taxon>Streptophyta</taxon>
        <taxon>Embryophyta</taxon>
        <taxon>Tracheophyta</taxon>
        <taxon>Spermatophyta</taxon>
        <taxon>Magnoliopsida</taxon>
        <taxon>Liliopsida</taxon>
        <taxon>Poales</taxon>
        <taxon>Poaceae</taxon>
        <taxon>BOP clade</taxon>
        <taxon>Oryzoideae</taxon>
        <taxon>Oryzeae</taxon>
        <taxon>Oryzinae</taxon>
        <taxon>Oryza</taxon>
        <taxon>Oryza sativa</taxon>
    </lineage>
</organism>
<protein>
    <submittedName>
        <fullName evidence="2">Uncharacterized protein</fullName>
    </submittedName>
</protein>
<dbReference type="EMBL" id="CM000127">
    <property type="protein sequence ID" value="EAY86304.1"/>
    <property type="molecule type" value="Genomic_DNA"/>
</dbReference>
<dbReference type="Gramene" id="BGIOSGA008437-TA">
    <property type="protein sequence ID" value="BGIOSGA008437-PA"/>
    <property type="gene ID" value="BGIOSGA008437"/>
</dbReference>
<proteinExistence type="predicted"/>
<sequence>MATVTLTPCSTSPSSLSPPVAQEHDDVDPAAPCRPKLQSLLSDLSRAKLGDDLAAASRGVIEAADSGISITSVLRPSAVMVTAPAPWSDRPSRTLAGRLTV</sequence>
<evidence type="ECO:0000313" key="2">
    <source>
        <dbReference type="EMBL" id="EAY86304.1"/>
    </source>
</evidence>
<reference evidence="2 3" key="1">
    <citation type="journal article" date="2005" name="PLoS Biol.">
        <title>The genomes of Oryza sativa: a history of duplications.</title>
        <authorList>
            <person name="Yu J."/>
            <person name="Wang J."/>
            <person name="Lin W."/>
            <person name="Li S."/>
            <person name="Li H."/>
            <person name="Zhou J."/>
            <person name="Ni P."/>
            <person name="Dong W."/>
            <person name="Hu S."/>
            <person name="Zeng C."/>
            <person name="Zhang J."/>
            <person name="Zhang Y."/>
            <person name="Li R."/>
            <person name="Xu Z."/>
            <person name="Li S."/>
            <person name="Li X."/>
            <person name="Zheng H."/>
            <person name="Cong L."/>
            <person name="Lin L."/>
            <person name="Yin J."/>
            <person name="Geng J."/>
            <person name="Li G."/>
            <person name="Shi J."/>
            <person name="Liu J."/>
            <person name="Lv H."/>
            <person name="Li J."/>
            <person name="Wang J."/>
            <person name="Deng Y."/>
            <person name="Ran L."/>
            <person name="Shi X."/>
            <person name="Wang X."/>
            <person name="Wu Q."/>
            <person name="Li C."/>
            <person name="Ren X."/>
            <person name="Wang J."/>
            <person name="Wang X."/>
            <person name="Li D."/>
            <person name="Liu D."/>
            <person name="Zhang X."/>
            <person name="Ji Z."/>
            <person name="Zhao W."/>
            <person name="Sun Y."/>
            <person name="Zhang Z."/>
            <person name="Bao J."/>
            <person name="Han Y."/>
            <person name="Dong L."/>
            <person name="Ji J."/>
            <person name="Chen P."/>
            <person name="Wu S."/>
            <person name="Liu J."/>
            <person name="Xiao Y."/>
            <person name="Bu D."/>
            <person name="Tan J."/>
            <person name="Yang L."/>
            <person name="Ye C."/>
            <person name="Zhang J."/>
            <person name="Xu J."/>
            <person name="Zhou Y."/>
            <person name="Yu Y."/>
            <person name="Zhang B."/>
            <person name="Zhuang S."/>
            <person name="Wei H."/>
            <person name="Liu B."/>
            <person name="Lei M."/>
            <person name="Yu H."/>
            <person name="Li Y."/>
            <person name="Xu H."/>
            <person name="Wei S."/>
            <person name="He X."/>
            <person name="Fang L."/>
            <person name="Zhang Z."/>
            <person name="Zhang Y."/>
            <person name="Huang X."/>
            <person name="Su Z."/>
            <person name="Tong W."/>
            <person name="Li J."/>
            <person name="Tong Z."/>
            <person name="Li S."/>
            <person name="Ye J."/>
            <person name="Wang L."/>
            <person name="Fang L."/>
            <person name="Lei T."/>
            <person name="Chen C."/>
            <person name="Chen H."/>
            <person name="Xu Z."/>
            <person name="Li H."/>
            <person name="Huang H."/>
            <person name="Zhang F."/>
            <person name="Xu H."/>
            <person name="Li N."/>
            <person name="Zhao C."/>
            <person name="Li S."/>
            <person name="Dong L."/>
            <person name="Huang Y."/>
            <person name="Li L."/>
            <person name="Xi Y."/>
            <person name="Qi Q."/>
            <person name="Li W."/>
            <person name="Zhang B."/>
            <person name="Hu W."/>
            <person name="Zhang Y."/>
            <person name="Tian X."/>
            <person name="Jiao Y."/>
            <person name="Liang X."/>
            <person name="Jin J."/>
            <person name="Gao L."/>
            <person name="Zheng W."/>
            <person name="Hao B."/>
            <person name="Liu S."/>
            <person name="Wang W."/>
            <person name="Yuan L."/>
            <person name="Cao M."/>
            <person name="McDermott J."/>
            <person name="Samudrala R."/>
            <person name="Wang J."/>
            <person name="Wong G.K."/>
            <person name="Yang H."/>
        </authorList>
    </citation>
    <scope>NUCLEOTIDE SEQUENCE [LARGE SCALE GENOMIC DNA]</scope>
    <source>
        <strain evidence="3">cv. 93-11</strain>
    </source>
</reference>
<feature type="region of interest" description="Disordered" evidence="1">
    <location>
        <begin position="1"/>
        <end position="31"/>
    </location>
</feature>
<keyword evidence="3" id="KW-1185">Reference proteome</keyword>
<accession>A2X644</accession>
<feature type="compositionally biased region" description="Low complexity" evidence="1">
    <location>
        <begin position="1"/>
        <end position="20"/>
    </location>
</feature>
<dbReference type="HOGENOM" id="CLU_2296350_0_0_1"/>
<dbReference type="Proteomes" id="UP000007015">
    <property type="component" value="Chromosome 2"/>
</dbReference>
<evidence type="ECO:0000256" key="1">
    <source>
        <dbReference type="SAM" id="MobiDB-lite"/>
    </source>
</evidence>
<name>A2X644_ORYSI</name>
<evidence type="ECO:0000313" key="3">
    <source>
        <dbReference type="Proteomes" id="UP000007015"/>
    </source>
</evidence>
<dbReference type="AlphaFoldDB" id="A2X644"/>